<evidence type="ECO:0000256" key="1">
    <source>
        <dbReference type="SAM" id="MobiDB-lite"/>
    </source>
</evidence>
<dbReference type="VEuPathDB" id="FungiDB:CH63R_12453"/>
<feature type="non-terminal residue" evidence="2">
    <location>
        <position position="142"/>
    </location>
</feature>
<name>H1W4F1_COLHI</name>
<dbReference type="Proteomes" id="UP000007174">
    <property type="component" value="Unassembled WGS sequence"/>
</dbReference>
<reference evidence="3" key="1">
    <citation type="journal article" date="2012" name="Nat. Genet.">
        <title>Lifestyle transitions in plant pathogenic Colletotrichum fungi deciphered by genome and transcriptome analyses.</title>
        <authorList>
            <person name="O'Connell R.J."/>
            <person name="Thon M.R."/>
            <person name="Hacquard S."/>
            <person name="Amyotte S.G."/>
            <person name="Kleemann J."/>
            <person name="Torres M.F."/>
            <person name="Damm U."/>
            <person name="Buiate E.A."/>
            <person name="Epstein L."/>
            <person name="Alkan N."/>
            <person name="Altmueller J."/>
            <person name="Alvarado-Balderrama L."/>
            <person name="Bauser C.A."/>
            <person name="Becker C."/>
            <person name="Birren B.W."/>
            <person name="Chen Z."/>
            <person name="Choi J."/>
            <person name="Crouch J.A."/>
            <person name="Duvick J.P."/>
            <person name="Farman M.A."/>
            <person name="Gan P."/>
            <person name="Heiman D."/>
            <person name="Henrissat B."/>
            <person name="Howard R.J."/>
            <person name="Kabbage M."/>
            <person name="Koch C."/>
            <person name="Kracher B."/>
            <person name="Kubo Y."/>
            <person name="Law A.D."/>
            <person name="Lebrun M.-H."/>
            <person name="Lee Y.-H."/>
            <person name="Miyara I."/>
            <person name="Moore N."/>
            <person name="Neumann U."/>
            <person name="Nordstroem K."/>
            <person name="Panaccione D.G."/>
            <person name="Panstruga R."/>
            <person name="Place M."/>
            <person name="Proctor R.H."/>
            <person name="Prusky D."/>
            <person name="Rech G."/>
            <person name="Reinhardt R."/>
            <person name="Rollins J.A."/>
            <person name="Rounsley S."/>
            <person name="Schardl C.L."/>
            <person name="Schwartz D.C."/>
            <person name="Shenoy N."/>
            <person name="Shirasu K."/>
            <person name="Sikhakolli U.R."/>
            <person name="Stueber K."/>
            <person name="Sukno S.A."/>
            <person name="Sweigard J.A."/>
            <person name="Takano Y."/>
            <person name="Takahara H."/>
            <person name="Trail F."/>
            <person name="van der Does H.C."/>
            <person name="Voll L.M."/>
            <person name="Will I."/>
            <person name="Young S."/>
            <person name="Zeng Q."/>
            <person name="Zhang J."/>
            <person name="Zhou S."/>
            <person name="Dickman M.B."/>
            <person name="Schulze-Lefert P."/>
            <person name="Ver Loren van Themaat E."/>
            <person name="Ma L.-J."/>
            <person name="Vaillancourt L.J."/>
        </authorList>
    </citation>
    <scope>NUCLEOTIDE SEQUENCE [LARGE SCALE GENOMIC DNA]</scope>
    <source>
        <strain evidence="3">IMI 349063</strain>
    </source>
</reference>
<dbReference type="STRING" id="759273.H1W4F1"/>
<gene>
    <name evidence="2" type="ORF">CH063_15781</name>
</gene>
<evidence type="ECO:0000313" key="2">
    <source>
        <dbReference type="EMBL" id="CCF47364.1"/>
    </source>
</evidence>
<proteinExistence type="predicted"/>
<organism evidence="2 3">
    <name type="scientific">Colletotrichum higginsianum (strain IMI 349063)</name>
    <name type="common">Crucifer anthracnose fungus</name>
    <dbReference type="NCBI Taxonomy" id="759273"/>
    <lineage>
        <taxon>Eukaryota</taxon>
        <taxon>Fungi</taxon>
        <taxon>Dikarya</taxon>
        <taxon>Ascomycota</taxon>
        <taxon>Pezizomycotina</taxon>
        <taxon>Sordariomycetes</taxon>
        <taxon>Hypocreomycetidae</taxon>
        <taxon>Glomerellales</taxon>
        <taxon>Glomerellaceae</taxon>
        <taxon>Colletotrichum</taxon>
        <taxon>Colletotrichum destructivum species complex</taxon>
    </lineage>
</organism>
<dbReference type="HOGENOM" id="CLU_1820376_0_0_1"/>
<evidence type="ECO:0000313" key="3">
    <source>
        <dbReference type="Proteomes" id="UP000007174"/>
    </source>
</evidence>
<dbReference type="eggNOG" id="KOG2806">
    <property type="taxonomic scope" value="Eukaryota"/>
</dbReference>
<feature type="compositionally biased region" description="Basic and acidic residues" evidence="1">
    <location>
        <begin position="79"/>
        <end position="93"/>
    </location>
</feature>
<sequence>MKGFLRPQGCRDLSLSLPRTGWTKAPNRGPVSQTSAVTASEMPSELKFLNLLLVGTAVVSALPFKPDTPLNPNGLSGLKAREPEKLKVDKREPEKLKVDKREKLKVDKREKLKVDKREKLKVDKREPEKLKVDKREKLKVDK</sequence>
<protein>
    <submittedName>
        <fullName evidence="2">Uncharacterized protein</fullName>
    </submittedName>
</protein>
<dbReference type="AlphaFoldDB" id="H1W4F1"/>
<dbReference type="EMBL" id="CACQ02009635">
    <property type="protein sequence ID" value="CCF47364.1"/>
    <property type="molecule type" value="Genomic_DNA"/>
</dbReference>
<accession>H1W4F1</accession>
<feature type="region of interest" description="Disordered" evidence="1">
    <location>
        <begin position="63"/>
        <end position="93"/>
    </location>
</feature>